<evidence type="ECO:0008006" key="9">
    <source>
        <dbReference type="Google" id="ProtNLM"/>
    </source>
</evidence>
<dbReference type="InterPro" id="IPR051677">
    <property type="entry name" value="AfsR-DnrI-RedD_regulator"/>
</dbReference>
<evidence type="ECO:0000313" key="8">
    <source>
        <dbReference type="Proteomes" id="UP000219993"/>
    </source>
</evidence>
<dbReference type="AlphaFoldDB" id="A0A291P6B7"/>
<sequence length="763" mass="83230">MNSLTLNLLGDLEILHGDRQVALPPSRKTRALLAYLALHPRPVSRDHLCELLWELPDDPRGSLRWSLSKLRRLVDTPDRKRLKADRLAVGLDLEDLDVDVVRLHRLVDRKLADADLATLEATAARYRGAFLEGLELPNLHDFHGWCLAEREAAMRAQSRLLHALVERLDDDPERALPHAQALVRLAPFDEAARARLVRLLQALHRPREAEQQFRLGMRLLREAGLDVTGALPAARRPRTVPGETPPSPDGGTASLETLPSLDPDTRELMQWASLLGPCLDGGTLARYSGLDLPRIGLALENAERLGWLTTSERGLCFADDDLAARLYETISPARRQIMHRSIAHRLVASPIGDLDAATELAHHAQRSGDPALAADALVTAGRLCLRFFAHEEAMRLARRGLALAEELSGLRRICLLLDLRAVMLGAAPPEDWEAAAEELVMLAEQALEHGALAHARRGYHLASHLRWAHGQWRHAREEALQSERVTRSAEDPEQIIAMAEAARCLAMLERDLDEARSLLGSAERRAGRQGVAHPALSLARGLLAWHDERVAEAEAALLEARTLCKAAGDRLGEFQAIETLMMMAMEGQRYPTACRHAEGLVTLGERLAGGSEAPFAHAALGLCRLALDDDATALEAALPALRGADAKFRLAWILNRAALLHLARGRAAEALHAAEEALADAEALERAGEQLLAHAVLARSRQVLGAPPAALAHVRAAEAFRDVPLSGWARGQAAQLLMVWETAPRSDAQPAGQADAGDEAASP</sequence>
<evidence type="ECO:0000256" key="4">
    <source>
        <dbReference type="SAM" id="MobiDB-lite"/>
    </source>
</evidence>
<comment type="similarity">
    <text evidence="1">Belongs to the AfsR/DnrI/RedD regulatory family.</text>
</comment>
<dbReference type="InterPro" id="IPR036388">
    <property type="entry name" value="WH-like_DNA-bd_sf"/>
</dbReference>
<dbReference type="SUPFAM" id="SSF46894">
    <property type="entry name" value="C-terminal effector domain of the bipartite response regulators"/>
    <property type="match status" value="1"/>
</dbReference>
<dbReference type="EMBL" id="CP021435">
    <property type="protein sequence ID" value="ATJ82417.1"/>
    <property type="molecule type" value="Genomic_DNA"/>
</dbReference>
<dbReference type="GO" id="GO:0000160">
    <property type="term" value="P:phosphorelay signal transduction system"/>
    <property type="evidence" value="ECO:0007669"/>
    <property type="project" value="InterPro"/>
</dbReference>
<keyword evidence="2" id="KW-0238">DNA-binding</keyword>
<feature type="coiled-coil region" evidence="3">
    <location>
        <begin position="498"/>
        <end position="525"/>
    </location>
</feature>
<feature type="domain" description="Bacterial transcriptional activator" evidence="6">
    <location>
        <begin position="98"/>
        <end position="235"/>
    </location>
</feature>
<dbReference type="SMART" id="SM01043">
    <property type="entry name" value="BTAD"/>
    <property type="match status" value="1"/>
</dbReference>
<dbReference type="InterPro" id="IPR016032">
    <property type="entry name" value="Sig_transdc_resp-reg_C-effctor"/>
</dbReference>
<dbReference type="PANTHER" id="PTHR35807">
    <property type="entry name" value="TRANSCRIPTIONAL REGULATOR REDD-RELATED"/>
    <property type="match status" value="1"/>
</dbReference>
<dbReference type="KEGG" id="hbe:BEI_1430"/>
<feature type="domain" description="OmpR/PhoB-type" evidence="5">
    <location>
        <begin position="18"/>
        <end position="93"/>
    </location>
</feature>
<dbReference type="InterPro" id="IPR001867">
    <property type="entry name" value="OmpR/PhoB-type_DNA-bd"/>
</dbReference>
<dbReference type="RefSeq" id="WP_097788863.1">
    <property type="nucleotide sequence ID" value="NZ_BAAADT010000012.1"/>
</dbReference>
<name>A0A291P6B7_9GAMM</name>
<dbReference type="Proteomes" id="UP000219993">
    <property type="component" value="Chromosome"/>
</dbReference>
<evidence type="ECO:0000313" key="7">
    <source>
        <dbReference type="EMBL" id="ATJ82417.1"/>
    </source>
</evidence>
<dbReference type="GO" id="GO:0006355">
    <property type="term" value="P:regulation of DNA-templated transcription"/>
    <property type="evidence" value="ECO:0007669"/>
    <property type="project" value="InterPro"/>
</dbReference>
<dbReference type="InterPro" id="IPR011990">
    <property type="entry name" value="TPR-like_helical_dom_sf"/>
</dbReference>
<evidence type="ECO:0000256" key="3">
    <source>
        <dbReference type="SAM" id="Coils"/>
    </source>
</evidence>
<dbReference type="Gene3D" id="1.10.10.10">
    <property type="entry name" value="Winged helix-like DNA-binding domain superfamily/Winged helix DNA-binding domain"/>
    <property type="match status" value="1"/>
</dbReference>
<protein>
    <recommendedName>
        <fullName evidence="9">Bacterial transcriptional activator domain-containing protein</fullName>
    </recommendedName>
</protein>
<organism evidence="7 8">
    <name type="scientific">Halomonas beimenensis</name>
    <dbReference type="NCBI Taxonomy" id="475662"/>
    <lineage>
        <taxon>Bacteria</taxon>
        <taxon>Pseudomonadati</taxon>
        <taxon>Pseudomonadota</taxon>
        <taxon>Gammaproteobacteria</taxon>
        <taxon>Oceanospirillales</taxon>
        <taxon>Halomonadaceae</taxon>
        <taxon>Halomonas</taxon>
    </lineage>
</organism>
<evidence type="ECO:0000256" key="1">
    <source>
        <dbReference type="ARBA" id="ARBA00005820"/>
    </source>
</evidence>
<evidence type="ECO:0000259" key="5">
    <source>
        <dbReference type="SMART" id="SM00862"/>
    </source>
</evidence>
<proteinExistence type="inferred from homology"/>
<dbReference type="GO" id="GO:0003677">
    <property type="term" value="F:DNA binding"/>
    <property type="evidence" value="ECO:0007669"/>
    <property type="project" value="UniProtKB-KW"/>
</dbReference>
<reference evidence="7 8" key="1">
    <citation type="journal article" date="2017" name="Sci. Rep.">
        <title>Revealing the Saline Adaptation Strategies of the Halophilic Bacterium Halomonas beimenensis through High-throughput Omics and Transposon Mutagenesis Approaches.</title>
        <authorList>
            <person name="Chen Y.H."/>
            <person name="Lin S.S."/>
            <person name="Shyu Y.T."/>
        </authorList>
    </citation>
    <scope>NUCLEOTIDE SEQUENCE [LARGE SCALE GENOMIC DNA]</scope>
    <source>
        <strain evidence="7 8">NTU-111</strain>
    </source>
</reference>
<evidence type="ECO:0000259" key="6">
    <source>
        <dbReference type="SMART" id="SM01043"/>
    </source>
</evidence>
<dbReference type="OrthoDB" id="9808398at2"/>
<dbReference type="Pfam" id="PF03704">
    <property type="entry name" value="BTAD"/>
    <property type="match status" value="1"/>
</dbReference>
<feature type="region of interest" description="Disordered" evidence="4">
    <location>
        <begin position="232"/>
        <end position="256"/>
    </location>
</feature>
<keyword evidence="3" id="KW-0175">Coiled coil</keyword>
<accession>A0A291P6B7</accession>
<evidence type="ECO:0000256" key="2">
    <source>
        <dbReference type="ARBA" id="ARBA00023125"/>
    </source>
</evidence>
<dbReference type="SMART" id="SM00862">
    <property type="entry name" value="Trans_reg_C"/>
    <property type="match status" value="1"/>
</dbReference>
<dbReference type="SUPFAM" id="SSF48452">
    <property type="entry name" value="TPR-like"/>
    <property type="match status" value="1"/>
</dbReference>
<gene>
    <name evidence="7" type="ORF">BEI_1430</name>
</gene>
<dbReference type="Gene3D" id="1.25.40.10">
    <property type="entry name" value="Tetratricopeptide repeat domain"/>
    <property type="match status" value="2"/>
</dbReference>
<dbReference type="InterPro" id="IPR005158">
    <property type="entry name" value="BTAD"/>
</dbReference>
<keyword evidence="8" id="KW-1185">Reference proteome</keyword>